<evidence type="ECO:0000256" key="1">
    <source>
        <dbReference type="SAM" id="SignalP"/>
    </source>
</evidence>
<gene>
    <name evidence="2" type="ORF">F7D73_03620</name>
</gene>
<feature type="chain" id="PRO_5026202703" evidence="1">
    <location>
        <begin position="23"/>
        <end position="479"/>
    </location>
</feature>
<sequence length="479" mass="53878">MKCNMKQIVLLLMMCFPTLLWGNEVVQNGISYSIDEEKKTAEAVGYDRSSSYVTIPSTITVAGKSYTVVSIGEKAFWKNDKLQSVTIEDGVLNIKMGAFYYCRYLRSVKLPATLKSVGSYAFWKSLSLSNIYIPASLTDLSAKAFTEGGMSAYEVSPDNPVYSSEDGIMFNKDKTELLHFPAKKQVESYSIPEKVEKIGEFAFESNQLNEVIFHDKLLSIDDYAFFLCEKLEKADVPNSVEFVGESAFSRCYNLKEAHLPEKLTAISPGLFEYGYKLEKVNIPSTVTSIGKSAFRYCWKMNDLRLPEGLVEIGDEAFNGWEMTSLVIPNSVTTIGSQAFAGCTELKSLVLGNSVSEIGMHAFYGNRELREIDILSDDYYYVTTYVFESCNAVEYVNLPDTDWARKVLISLDSEYKRRYWSYETDANGKVVKLLEIATAIDAPNVTMDTKYKTIYDLKGNRLNHVTKGVNIVNGKKVLLK</sequence>
<organism evidence="2 3">
    <name type="scientific">Segatella copri</name>
    <dbReference type="NCBI Taxonomy" id="165179"/>
    <lineage>
        <taxon>Bacteria</taxon>
        <taxon>Pseudomonadati</taxon>
        <taxon>Bacteroidota</taxon>
        <taxon>Bacteroidia</taxon>
        <taxon>Bacteroidales</taxon>
        <taxon>Prevotellaceae</taxon>
        <taxon>Segatella</taxon>
    </lineage>
</organism>
<dbReference type="SUPFAM" id="SSF52058">
    <property type="entry name" value="L domain-like"/>
    <property type="match status" value="1"/>
</dbReference>
<dbReference type="Gene3D" id="3.80.10.10">
    <property type="entry name" value="Ribonuclease Inhibitor"/>
    <property type="match status" value="2"/>
</dbReference>
<accession>A0A6G1TY16</accession>
<name>A0A6G1TY16_9BACT</name>
<proteinExistence type="predicted"/>
<dbReference type="InterPro" id="IPR026906">
    <property type="entry name" value="LRR_5"/>
</dbReference>
<dbReference type="InterPro" id="IPR053139">
    <property type="entry name" value="Surface_bspA-like"/>
</dbReference>
<reference evidence="2 3" key="1">
    <citation type="submission" date="2019-09" db="EMBL/GenBank/DDBJ databases">
        <title>Distinct polysaccharide growth profiles of human intestinal Prevotella copri isolates.</title>
        <authorList>
            <person name="Fehlner-Peach H."/>
            <person name="Magnabosco C."/>
            <person name="Raghavan V."/>
            <person name="Scher J.U."/>
            <person name="Tett A."/>
            <person name="Cox L.M."/>
            <person name="Gottsegen C."/>
            <person name="Watters A."/>
            <person name="Wiltshire- Gordon J.D."/>
            <person name="Segata N."/>
            <person name="Bonneau R."/>
            <person name="Littman D.R."/>
        </authorList>
    </citation>
    <scope>NUCLEOTIDE SEQUENCE [LARGE SCALE GENOMIC DNA]</scope>
    <source>
        <strain evidence="3">iA622</strain>
    </source>
</reference>
<keyword evidence="1" id="KW-0732">Signal</keyword>
<comment type="caution">
    <text evidence="2">The sequence shown here is derived from an EMBL/GenBank/DDBJ whole genome shotgun (WGS) entry which is preliminary data.</text>
</comment>
<dbReference type="PANTHER" id="PTHR45661">
    <property type="entry name" value="SURFACE ANTIGEN"/>
    <property type="match status" value="1"/>
</dbReference>
<dbReference type="Proteomes" id="UP000480425">
    <property type="component" value="Unassembled WGS sequence"/>
</dbReference>
<evidence type="ECO:0000313" key="2">
    <source>
        <dbReference type="EMBL" id="MQN80056.1"/>
    </source>
</evidence>
<dbReference type="OrthoDB" id="1073786at2"/>
<feature type="signal peptide" evidence="1">
    <location>
        <begin position="1"/>
        <end position="22"/>
    </location>
</feature>
<protein>
    <submittedName>
        <fullName evidence="2">Leucine-rich repeat domain-containing protein</fullName>
    </submittedName>
</protein>
<dbReference type="Pfam" id="PF13306">
    <property type="entry name" value="LRR_5"/>
    <property type="match status" value="3"/>
</dbReference>
<dbReference type="InterPro" id="IPR032675">
    <property type="entry name" value="LRR_dom_sf"/>
</dbReference>
<dbReference type="AlphaFoldDB" id="A0A6G1TY16"/>
<dbReference type="EMBL" id="VZCB01000035">
    <property type="protein sequence ID" value="MQN80056.1"/>
    <property type="molecule type" value="Genomic_DNA"/>
</dbReference>
<dbReference type="PANTHER" id="PTHR45661:SF3">
    <property type="entry name" value="IG-LIKE DOMAIN-CONTAINING PROTEIN"/>
    <property type="match status" value="1"/>
</dbReference>
<evidence type="ECO:0000313" key="3">
    <source>
        <dbReference type="Proteomes" id="UP000480425"/>
    </source>
</evidence>